<comment type="caution">
    <text evidence="1">The sequence shown here is derived from an EMBL/GenBank/DDBJ whole genome shotgun (WGS) entry which is preliminary data.</text>
</comment>
<sequence>MLKQQIQSDSTEALKSGEQLKLSVLRMLLAAITTKEKEKRFKVSKDPASVEASAGEESLVSASQLTDEEIIDVVSSEIKKRKDAIALYEKGGRQELADKEKKEIEILKKYLPEQLSQDEVKKLVEESVAKTGAAEMKDMGKVMKDLGLKIKGRADSTLVSNIVKDLLQNNK</sequence>
<protein>
    <recommendedName>
        <fullName evidence="3">Glutamyl-tRNA amidotransferase</fullName>
    </recommendedName>
</protein>
<name>A0A1G2HRU6_9BACT</name>
<evidence type="ECO:0000313" key="1">
    <source>
        <dbReference type="EMBL" id="OGZ64618.1"/>
    </source>
</evidence>
<proteinExistence type="predicted"/>
<dbReference type="PANTHER" id="PTHR28055:SF1">
    <property type="entry name" value="ALTERED INHERITANCE OF MITOCHONDRIA PROTEIN 41, MITOCHONDRIAL"/>
    <property type="match status" value="1"/>
</dbReference>
<dbReference type="InterPro" id="IPR023168">
    <property type="entry name" value="GatB_Yqey_C_2"/>
</dbReference>
<dbReference type="STRING" id="1802200.A2812_02380"/>
<dbReference type="InterPro" id="IPR003789">
    <property type="entry name" value="Asn/Gln_tRNA_amidoTrase-B-like"/>
</dbReference>
<dbReference type="Proteomes" id="UP000177190">
    <property type="component" value="Unassembled WGS sequence"/>
</dbReference>
<dbReference type="Pfam" id="PF09424">
    <property type="entry name" value="YqeY"/>
    <property type="match status" value="2"/>
</dbReference>
<dbReference type="PANTHER" id="PTHR28055">
    <property type="entry name" value="ALTERED INHERITANCE OF MITOCHONDRIA PROTEIN 41, MITOCHONDRIAL"/>
    <property type="match status" value="1"/>
</dbReference>
<evidence type="ECO:0008006" key="3">
    <source>
        <dbReference type="Google" id="ProtNLM"/>
    </source>
</evidence>
<organism evidence="1 2">
    <name type="scientific">Candidatus Staskawiczbacteria bacterium RIFCSPHIGHO2_01_FULL_36_16</name>
    <dbReference type="NCBI Taxonomy" id="1802200"/>
    <lineage>
        <taxon>Bacteria</taxon>
        <taxon>Candidatus Staskawicziibacteriota</taxon>
    </lineage>
</organism>
<dbReference type="EMBL" id="MHOM01000021">
    <property type="protein sequence ID" value="OGZ64618.1"/>
    <property type="molecule type" value="Genomic_DNA"/>
</dbReference>
<dbReference type="Gene3D" id="1.10.1510.10">
    <property type="entry name" value="Uncharacterised protein YqeY/AIM41 PF09424, N-terminal domain"/>
    <property type="match status" value="1"/>
</dbReference>
<dbReference type="SUPFAM" id="SSF89095">
    <property type="entry name" value="GatB/YqeY motif"/>
    <property type="match status" value="1"/>
</dbReference>
<evidence type="ECO:0000313" key="2">
    <source>
        <dbReference type="Proteomes" id="UP000177190"/>
    </source>
</evidence>
<dbReference type="InterPro" id="IPR042184">
    <property type="entry name" value="YqeY/Aim41_N"/>
</dbReference>
<accession>A0A1G2HRU6</accession>
<reference evidence="1 2" key="1">
    <citation type="journal article" date="2016" name="Nat. Commun.">
        <title>Thousands of microbial genomes shed light on interconnected biogeochemical processes in an aquifer system.</title>
        <authorList>
            <person name="Anantharaman K."/>
            <person name="Brown C.T."/>
            <person name="Hug L.A."/>
            <person name="Sharon I."/>
            <person name="Castelle C.J."/>
            <person name="Probst A.J."/>
            <person name="Thomas B.C."/>
            <person name="Singh A."/>
            <person name="Wilkins M.J."/>
            <person name="Karaoz U."/>
            <person name="Brodie E.L."/>
            <person name="Williams K.H."/>
            <person name="Hubbard S.S."/>
            <person name="Banfield J.F."/>
        </authorList>
    </citation>
    <scope>NUCLEOTIDE SEQUENCE [LARGE SCALE GENOMIC DNA]</scope>
</reference>
<dbReference type="GO" id="GO:0016884">
    <property type="term" value="F:carbon-nitrogen ligase activity, with glutamine as amido-N-donor"/>
    <property type="evidence" value="ECO:0007669"/>
    <property type="project" value="InterPro"/>
</dbReference>
<dbReference type="AlphaFoldDB" id="A0A1G2HRU6"/>
<gene>
    <name evidence="1" type="ORF">A2812_02380</name>
</gene>
<dbReference type="Gene3D" id="1.10.10.410">
    <property type="match status" value="1"/>
</dbReference>
<dbReference type="InterPro" id="IPR019004">
    <property type="entry name" value="YqeY/Aim41"/>
</dbReference>